<dbReference type="InterPro" id="IPR004525">
    <property type="entry name" value="EpmA"/>
</dbReference>
<dbReference type="EMBL" id="CP109965">
    <property type="protein sequence ID" value="WAJ69591.1"/>
    <property type="molecule type" value="Genomic_DNA"/>
</dbReference>
<keyword evidence="2" id="KW-0547">Nucleotide-binding</keyword>
<evidence type="ECO:0000259" key="4">
    <source>
        <dbReference type="PROSITE" id="PS50862"/>
    </source>
</evidence>
<organism evidence="5 6">
    <name type="scientific">Catenovulum adriaticum</name>
    <dbReference type="NCBI Taxonomy" id="2984846"/>
    <lineage>
        <taxon>Bacteria</taxon>
        <taxon>Pseudomonadati</taxon>
        <taxon>Pseudomonadota</taxon>
        <taxon>Gammaproteobacteria</taxon>
        <taxon>Alteromonadales</taxon>
        <taxon>Alteromonadaceae</taxon>
        <taxon>Catenovulum</taxon>
    </lineage>
</organism>
<keyword evidence="5" id="KW-0251">Elongation factor</keyword>
<dbReference type="InterPro" id="IPR006195">
    <property type="entry name" value="aa-tRNA-synth_II"/>
</dbReference>
<dbReference type="PROSITE" id="PS50862">
    <property type="entry name" value="AA_TRNA_LIGASE_II"/>
    <property type="match status" value="1"/>
</dbReference>
<dbReference type="InterPro" id="IPR004364">
    <property type="entry name" value="Aa-tRNA-synt_II"/>
</dbReference>
<dbReference type="EC" id="6.3.1.-" evidence="5"/>
<dbReference type="PANTHER" id="PTHR42918">
    <property type="entry name" value="LYSYL-TRNA SYNTHETASE"/>
    <property type="match status" value="1"/>
</dbReference>
<evidence type="ECO:0000256" key="3">
    <source>
        <dbReference type="ARBA" id="ARBA00022840"/>
    </source>
</evidence>
<evidence type="ECO:0000313" key="5">
    <source>
        <dbReference type="EMBL" id="WAJ69591.1"/>
    </source>
</evidence>
<dbReference type="PRINTS" id="PR00982">
    <property type="entry name" value="TRNASYNTHLYS"/>
</dbReference>
<keyword evidence="1 5" id="KW-0436">Ligase</keyword>
<dbReference type="InterPro" id="IPR045864">
    <property type="entry name" value="aa-tRNA-synth_II/BPL/LPL"/>
</dbReference>
<name>A0ABY7AKB0_9ALTE</name>
<dbReference type="SUPFAM" id="SSF55681">
    <property type="entry name" value="Class II aaRS and biotin synthetases"/>
    <property type="match status" value="1"/>
</dbReference>
<accession>A0ABY7AKB0</accession>
<protein>
    <submittedName>
        <fullName evidence="5">Elongation factor P--(R)-beta-lysine ligase</fullName>
        <ecNumber evidence="5">6.3.1.-</ecNumber>
    </submittedName>
</protein>
<dbReference type="PANTHER" id="PTHR42918:SF6">
    <property type="entry name" value="ELONGATION FACTOR P--(R)-BETA-LYSINE LIGASE"/>
    <property type="match status" value="1"/>
</dbReference>
<dbReference type="NCBIfam" id="TIGR00462">
    <property type="entry name" value="genX"/>
    <property type="match status" value="1"/>
</dbReference>
<gene>
    <name evidence="5" type="primary">epmA</name>
    <name evidence="5" type="ORF">OLW01_10520</name>
</gene>
<dbReference type="Gene3D" id="3.30.930.10">
    <property type="entry name" value="Bira Bifunctional Protein, Domain 2"/>
    <property type="match status" value="1"/>
</dbReference>
<dbReference type="GO" id="GO:0016874">
    <property type="term" value="F:ligase activity"/>
    <property type="evidence" value="ECO:0007669"/>
    <property type="project" value="UniProtKB-KW"/>
</dbReference>
<keyword evidence="3" id="KW-0067">ATP-binding</keyword>
<sequence length="322" mass="36808">MQNWQPSASIQALKQRAQIIQTIRHFFSKQNVLEVETPLLARHGVTDLHLENLTTEFNGPGFHQGVELYLQTSPEYAMKRLLAAGSGCIYQICKAFRNDESGRFHNPEFTMLEWYRLGFDHFKLMDETEALLRQVLNCPPAQRLTYQQVFLKYTSIDPLKTSVGALKTFLEDHNQIDIANCLHTETDLLQWIFSDFIEPNIGQKAPCFVYHFPAAQASLAKLSQADQRVAERFEVYFKGIELANGFHELTDKDEQLKRFEQDNQLRQNNGKPAKPIDQHLLAALESGLPDCAGVALGIDRLIMLALNHTEIKQSLSFDLNRC</sequence>
<dbReference type="Proteomes" id="UP001163726">
    <property type="component" value="Chromosome"/>
</dbReference>
<dbReference type="NCBIfam" id="NF006828">
    <property type="entry name" value="PRK09350.1"/>
    <property type="match status" value="1"/>
</dbReference>
<evidence type="ECO:0000256" key="1">
    <source>
        <dbReference type="ARBA" id="ARBA00022598"/>
    </source>
</evidence>
<keyword evidence="6" id="KW-1185">Reference proteome</keyword>
<dbReference type="Pfam" id="PF00152">
    <property type="entry name" value="tRNA-synt_2"/>
    <property type="match status" value="1"/>
</dbReference>
<proteinExistence type="predicted"/>
<dbReference type="InterPro" id="IPR018149">
    <property type="entry name" value="Lys-tRNA-synth_II_C"/>
</dbReference>
<evidence type="ECO:0000313" key="6">
    <source>
        <dbReference type="Proteomes" id="UP001163726"/>
    </source>
</evidence>
<dbReference type="RefSeq" id="WP_268073867.1">
    <property type="nucleotide sequence ID" value="NZ_CP109965.1"/>
</dbReference>
<feature type="domain" description="Aminoacyl-transfer RNA synthetases class-II family profile" evidence="4">
    <location>
        <begin position="13"/>
        <end position="322"/>
    </location>
</feature>
<reference evidence="5" key="1">
    <citation type="submission" date="2022-10" db="EMBL/GenBank/DDBJ databases">
        <title>Catenovulum adriacola sp. nov. isolated in the Harbour of Susak.</title>
        <authorList>
            <person name="Schoch T."/>
            <person name="Reich S.J."/>
            <person name="Stoeferle S."/>
            <person name="Flaiz M."/>
            <person name="Kazda M."/>
            <person name="Riedel C.U."/>
            <person name="Duerre P."/>
        </authorList>
    </citation>
    <scope>NUCLEOTIDE SEQUENCE</scope>
    <source>
        <strain evidence="5">TS8</strain>
    </source>
</reference>
<keyword evidence="5" id="KW-0648">Protein biosynthesis</keyword>
<dbReference type="GO" id="GO:0003746">
    <property type="term" value="F:translation elongation factor activity"/>
    <property type="evidence" value="ECO:0007669"/>
    <property type="project" value="UniProtKB-KW"/>
</dbReference>
<evidence type="ECO:0000256" key="2">
    <source>
        <dbReference type="ARBA" id="ARBA00022741"/>
    </source>
</evidence>